<accession>A0A3L7K112</accession>
<feature type="transmembrane region" description="Helical" evidence="7">
    <location>
        <begin position="12"/>
        <end position="34"/>
    </location>
</feature>
<dbReference type="PANTHER" id="PTHR30193">
    <property type="entry name" value="ABC TRANSPORTER PERMEASE PROTEIN"/>
    <property type="match status" value="1"/>
</dbReference>
<keyword evidence="6 7" id="KW-0472">Membrane</keyword>
<evidence type="ECO:0000256" key="4">
    <source>
        <dbReference type="ARBA" id="ARBA00022692"/>
    </source>
</evidence>
<keyword evidence="10" id="KW-1185">Reference proteome</keyword>
<evidence type="ECO:0000313" key="9">
    <source>
        <dbReference type="EMBL" id="RLQ96763.1"/>
    </source>
</evidence>
<feature type="transmembrane region" description="Helical" evidence="7">
    <location>
        <begin position="146"/>
        <end position="165"/>
    </location>
</feature>
<comment type="caution">
    <text evidence="9">The sequence shown here is derived from an EMBL/GenBank/DDBJ whole genome shotgun (WGS) entry which is preliminary data.</text>
</comment>
<dbReference type="OrthoDB" id="5174895at2"/>
<feature type="transmembrane region" description="Helical" evidence="7">
    <location>
        <begin position="206"/>
        <end position="226"/>
    </location>
</feature>
<reference evidence="9 10" key="1">
    <citation type="submission" date="2018-10" db="EMBL/GenBank/DDBJ databases">
        <title>Falsibacillus sp. genome draft.</title>
        <authorList>
            <person name="Shi S."/>
        </authorList>
    </citation>
    <scope>NUCLEOTIDE SEQUENCE [LARGE SCALE GENOMIC DNA]</scope>
    <source>
        <strain evidence="9 10">GY 10110</strain>
    </source>
</reference>
<dbReference type="SUPFAM" id="SSF161098">
    <property type="entry name" value="MetI-like"/>
    <property type="match status" value="1"/>
</dbReference>
<evidence type="ECO:0000256" key="3">
    <source>
        <dbReference type="ARBA" id="ARBA00022475"/>
    </source>
</evidence>
<dbReference type="InterPro" id="IPR051393">
    <property type="entry name" value="ABC_transporter_permease"/>
</dbReference>
<proteinExistence type="inferred from homology"/>
<sequence length="293" mass="32717">MGHKGQGRLGWLFASPYLIYAVVFFAIPLIWSLFLSFTDWNLIAPTFHFKGFDNYIEALKSPGVHAAFFVTFKFMFLFVPMVIASSIIVALIIHGLPKFKGLFLIGFFLPYLASGVVSSLIVKGILSYNSPINEVLRNSFGIDINWLGSPFAALFVVALIIAWKFTGYYALILTSGFESIGKEVYEAALIDGVTPWQRFWKITFPLLYPALFTVLILAIGVTFGIFTEVYQLTGGGPDYATNTWQMEIFTKAFTNLEAGYASAVAIIASIVTFVSIFIIRKLLELWGKRNGWV</sequence>
<organism evidence="9 10">
    <name type="scientific">Falsibacillus albus</name>
    <dbReference type="NCBI Taxonomy" id="2478915"/>
    <lineage>
        <taxon>Bacteria</taxon>
        <taxon>Bacillati</taxon>
        <taxon>Bacillota</taxon>
        <taxon>Bacilli</taxon>
        <taxon>Bacillales</taxon>
        <taxon>Bacillaceae</taxon>
        <taxon>Falsibacillus</taxon>
    </lineage>
</organism>
<comment type="similarity">
    <text evidence="7">Belongs to the binding-protein-dependent transport system permease family.</text>
</comment>
<dbReference type="PANTHER" id="PTHR30193:SF37">
    <property type="entry name" value="INNER MEMBRANE ABC TRANSPORTER PERMEASE PROTEIN YCJO"/>
    <property type="match status" value="1"/>
</dbReference>
<evidence type="ECO:0000256" key="1">
    <source>
        <dbReference type="ARBA" id="ARBA00004651"/>
    </source>
</evidence>
<feature type="domain" description="ABC transmembrane type-1" evidence="8">
    <location>
        <begin position="68"/>
        <end position="279"/>
    </location>
</feature>
<dbReference type="CDD" id="cd06261">
    <property type="entry name" value="TM_PBP2"/>
    <property type="match status" value="1"/>
</dbReference>
<evidence type="ECO:0000259" key="8">
    <source>
        <dbReference type="PROSITE" id="PS50928"/>
    </source>
</evidence>
<evidence type="ECO:0000256" key="6">
    <source>
        <dbReference type="ARBA" id="ARBA00023136"/>
    </source>
</evidence>
<dbReference type="InterPro" id="IPR000515">
    <property type="entry name" value="MetI-like"/>
</dbReference>
<dbReference type="InterPro" id="IPR035906">
    <property type="entry name" value="MetI-like_sf"/>
</dbReference>
<dbReference type="RefSeq" id="WP_121679784.1">
    <property type="nucleotide sequence ID" value="NZ_RCVZ01000003.1"/>
</dbReference>
<name>A0A3L7K112_9BACI</name>
<dbReference type="Proteomes" id="UP000276770">
    <property type="component" value="Unassembled WGS sequence"/>
</dbReference>
<dbReference type="Pfam" id="PF00528">
    <property type="entry name" value="BPD_transp_1"/>
    <property type="match status" value="1"/>
</dbReference>
<keyword evidence="2 7" id="KW-0813">Transport</keyword>
<dbReference type="AlphaFoldDB" id="A0A3L7K112"/>
<dbReference type="EMBL" id="RCVZ01000003">
    <property type="protein sequence ID" value="RLQ96763.1"/>
    <property type="molecule type" value="Genomic_DNA"/>
</dbReference>
<dbReference type="GO" id="GO:0055085">
    <property type="term" value="P:transmembrane transport"/>
    <property type="evidence" value="ECO:0007669"/>
    <property type="project" value="InterPro"/>
</dbReference>
<feature type="transmembrane region" description="Helical" evidence="7">
    <location>
        <begin position="66"/>
        <end position="93"/>
    </location>
</feature>
<dbReference type="PROSITE" id="PS50928">
    <property type="entry name" value="ABC_TM1"/>
    <property type="match status" value="1"/>
</dbReference>
<gene>
    <name evidence="9" type="ORF">D9X91_06585</name>
</gene>
<feature type="transmembrane region" description="Helical" evidence="7">
    <location>
        <begin position="102"/>
        <end position="126"/>
    </location>
</feature>
<comment type="subcellular location">
    <subcellularLocation>
        <location evidence="1 7">Cell membrane</location>
        <topology evidence="1 7">Multi-pass membrane protein</topology>
    </subcellularLocation>
</comment>
<keyword evidence="3" id="KW-1003">Cell membrane</keyword>
<feature type="transmembrane region" description="Helical" evidence="7">
    <location>
        <begin position="258"/>
        <end position="279"/>
    </location>
</feature>
<evidence type="ECO:0000256" key="7">
    <source>
        <dbReference type="RuleBase" id="RU363032"/>
    </source>
</evidence>
<evidence type="ECO:0000256" key="5">
    <source>
        <dbReference type="ARBA" id="ARBA00022989"/>
    </source>
</evidence>
<keyword evidence="4 7" id="KW-0812">Transmembrane</keyword>
<evidence type="ECO:0000256" key="2">
    <source>
        <dbReference type="ARBA" id="ARBA00022448"/>
    </source>
</evidence>
<keyword evidence="5 7" id="KW-1133">Transmembrane helix</keyword>
<evidence type="ECO:0000313" key="10">
    <source>
        <dbReference type="Proteomes" id="UP000276770"/>
    </source>
</evidence>
<protein>
    <submittedName>
        <fullName evidence="9">Sugar ABC transporter permease</fullName>
    </submittedName>
</protein>
<dbReference type="GO" id="GO:0005886">
    <property type="term" value="C:plasma membrane"/>
    <property type="evidence" value="ECO:0007669"/>
    <property type="project" value="UniProtKB-SubCell"/>
</dbReference>
<dbReference type="Gene3D" id="1.10.3720.10">
    <property type="entry name" value="MetI-like"/>
    <property type="match status" value="1"/>
</dbReference>